<dbReference type="InterPro" id="IPR024499">
    <property type="entry name" value="Mbeg1-like"/>
</dbReference>
<sequence length="387" mass="44332">MANILDYIQWRGDLAFSADPFNEVDNLILARLSYIDFDDLDSRGEELDSISRRYIHSETRMNPGLMLNEGTKPLLETAGDSSRFGSLFVRAFINKIDFDNQLQFSAVVFELDRKTAYIAFRGTDDTLVGWKEDFNMSFMDVVPAQLEAASYLNDVVSKYGYRKIYVGGHSKGGNLAVYASVHLKKRLKRCIETVYNNDGPGFGSNLLETAEYQEISGRITTLIPKSSVVGLLLEHEEQYRVVESSQKGIMQHDGLSWEVKGKDFVYLPELKDDARIFDKTTKSVLKKLSLEQRAAFSTVLFDLLSVNDSKTLTELNNGGLSNFFKMSENYSKLDREMKKLIFDTLSLFFGESFKSFLDVSGLNQWQNKMKLWREETRDEIESFFRKL</sequence>
<gene>
    <name evidence="1" type="ORF">PQJ61_09285</name>
</gene>
<organism evidence="1 2">
    <name type="scientific">Candidatus Thalassospirochaeta sargassi</name>
    <dbReference type="NCBI Taxonomy" id="3119039"/>
    <lineage>
        <taxon>Bacteria</taxon>
        <taxon>Pseudomonadati</taxon>
        <taxon>Spirochaetota</taxon>
        <taxon>Spirochaetia</taxon>
        <taxon>Spirochaetales</taxon>
        <taxon>Spirochaetaceae</taxon>
        <taxon>Candidatus Thalassospirochaeta</taxon>
    </lineage>
</organism>
<dbReference type="Proteomes" id="UP001221217">
    <property type="component" value="Unassembled WGS sequence"/>
</dbReference>
<dbReference type="Gene3D" id="3.40.50.1820">
    <property type="entry name" value="alpha/beta hydrolase"/>
    <property type="match status" value="1"/>
</dbReference>
<dbReference type="InterPro" id="IPR029058">
    <property type="entry name" value="AB_hydrolase_fold"/>
</dbReference>
<dbReference type="SUPFAM" id="SSF53474">
    <property type="entry name" value="alpha/beta-Hydrolases"/>
    <property type="match status" value="1"/>
</dbReference>
<accession>A0AAJ1IFN9</accession>
<proteinExistence type="predicted"/>
<dbReference type="EMBL" id="JAQQAL010000021">
    <property type="protein sequence ID" value="MDC7226943.1"/>
    <property type="molecule type" value="Genomic_DNA"/>
</dbReference>
<comment type="caution">
    <text evidence="1">The sequence shown here is derived from an EMBL/GenBank/DDBJ whole genome shotgun (WGS) entry which is preliminary data.</text>
</comment>
<evidence type="ECO:0000313" key="1">
    <source>
        <dbReference type="EMBL" id="MDC7226943.1"/>
    </source>
</evidence>
<protein>
    <submittedName>
        <fullName evidence="1">DUF2974 domain-containing protein</fullName>
    </submittedName>
</protein>
<reference evidence="1 2" key="1">
    <citation type="submission" date="2022-12" db="EMBL/GenBank/DDBJ databases">
        <title>Metagenome assembled genome from gulf of manar.</title>
        <authorList>
            <person name="Kohli P."/>
            <person name="Pk S."/>
            <person name="Venkata Ramana C."/>
            <person name="Sasikala C."/>
        </authorList>
    </citation>
    <scope>NUCLEOTIDE SEQUENCE [LARGE SCALE GENOMIC DNA]</scope>
    <source>
        <strain evidence="1">JB008</strain>
    </source>
</reference>
<dbReference type="Pfam" id="PF11187">
    <property type="entry name" value="Mbeg1-like"/>
    <property type="match status" value="1"/>
</dbReference>
<evidence type="ECO:0000313" key="2">
    <source>
        <dbReference type="Proteomes" id="UP001221217"/>
    </source>
</evidence>
<name>A0AAJ1IFN9_9SPIO</name>
<dbReference type="AlphaFoldDB" id="A0AAJ1IFN9"/>